<evidence type="ECO:0000256" key="1">
    <source>
        <dbReference type="SAM" id="MobiDB-lite"/>
    </source>
</evidence>
<keyword evidence="3" id="KW-1185">Reference proteome</keyword>
<dbReference type="InterPro" id="IPR008316">
    <property type="entry name" value="UCP029876"/>
</dbReference>
<name>A0ABP4AY59_9ACTN</name>
<sequence>MLGEDIEGFCAALAGGERVRGHRDRWREQLNRNVARKLGRPGEWRAHMARVKALPPDHQIVYKEIQRYLFKVGPIDLLSGILDFFVDQGIAHLRRHLSGVHQREVRHGRQVAPAERAGRRPDAITTPNGVSSPPARCASPTQAPVTFDPIEAAEKPASTYSGGKDTLDQPKRLVPGGHVSLRFTDDTVLTGALGAGFLEPSDDDRLTLQVPSDAATPGFGSGAPRASRGTP</sequence>
<evidence type="ECO:0000313" key="2">
    <source>
        <dbReference type="EMBL" id="GAA0943158.1"/>
    </source>
</evidence>
<evidence type="ECO:0000313" key="3">
    <source>
        <dbReference type="Proteomes" id="UP001500665"/>
    </source>
</evidence>
<dbReference type="RefSeq" id="WP_344238148.1">
    <property type="nucleotide sequence ID" value="NZ_BAAAHH010000004.1"/>
</dbReference>
<feature type="region of interest" description="Disordered" evidence="1">
    <location>
        <begin position="194"/>
        <end position="231"/>
    </location>
</feature>
<dbReference type="Proteomes" id="UP001500665">
    <property type="component" value="Unassembled WGS sequence"/>
</dbReference>
<dbReference type="Pfam" id="PF06304">
    <property type="entry name" value="DUF1048"/>
    <property type="match status" value="1"/>
</dbReference>
<organism evidence="2 3">
    <name type="scientific">Actinocorallia libanotica</name>
    <dbReference type="NCBI Taxonomy" id="46162"/>
    <lineage>
        <taxon>Bacteria</taxon>
        <taxon>Bacillati</taxon>
        <taxon>Actinomycetota</taxon>
        <taxon>Actinomycetes</taxon>
        <taxon>Streptosporangiales</taxon>
        <taxon>Thermomonosporaceae</taxon>
        <taxon>Actinocorallia</taxon>
    </lineage>
</organism>
<comment type="caution">
    <text evidence="2">The sequence shown here is derived from an EMBL/GenBank/DDBJ whole genome shotgun (WGS) entry which is preliminary data.</text>
</comment>
<protein>
    <submittedName>
        <fullName evidence="2">Uncharacterized protein</fullName>
    </submittedName>
</protein>
<feature type="region of interest" description="Disordered" evidence="1">
    <location>
        <begin position="105"/>
        <end position="142"/>
    </location>
</feature>
<reference evidence="3" key="1">
    <citation type="journal article" date="2019" name="Int. J. Syst. Evol. Microbiol.">
        <title>The Global Catalogue of Microorganisms (GCM) 10K type strain sequencing project: providing services to taxonomists for standard genome sequencing and annotation.</title>
        <authorList>
            <consortium name="The Broad Institute Genomics Platform"/>
            <consortium name="The Broad Institute Genome Sequencing Center for Infectious Disease"/>
            <person name="Wu L."/>
            <person name="Ma J."/>
        </authorList>
    </citation>
    <scope>NUCLEOTIDE SEQUENCE [LARGE SCALE GENOMIC DNA]</scope>
    <source>
        <strain evidence="3">JCM 10696</strain>
    </source>
</reference>
<gene>
    <name evidence="2" type="ORF">GCM10009550_14920</name>
</gene>
<proteinExistence type="predicted"/>
<dbReference type="SUPFAM" id="SSF158560">
    <property type="entry name" value="BH3980-like"/>
    <property type="match status" value="1"/>
</dbReference>
<dbReference type="Gene3D" id="1.10.1900.10">
    <property type="entry name" value="c-terminal domain of poly(a) binding protein"/>
    <property type="match status" value="1"/>
</dbReference>
<accession>A0ABP4AY59</accession>
<dbReference type="EMBL" id="BAAAHH010000004">
    <property type="protein sequence ID" value="GAA0943158.1"/>
    <property type="molecule type" value="Genomic_DNA"/>
</dbReference>